<dbReference type="InterPro" id="IPR008499">
    <property type="entry name" value="Leg1"/>
</dbReference>
<evidence type="ECO:0000256" key="3">
    <source>
        <dbReference type="ARBA" id="ARBA00022525"/>
    </source>
</evidence>
<evidence type="ECO:0000256" key="1">
    <source>
        <dbReference type="ARBA" id="ARBA00004613"/>
    </source>
</evidence>
<evidence type="ECO:0000256" key="7">
    <source>
        <dbReference type="SAM" id="SignalP"/>
    </source>
</evidence>
<comment type="subcellular location">
    <subcellularLocation>
        <location evidence="1">Secreted</location>
    </subcellularLocation>
</comment>
<feature type="transmembrane region" description="Helical" evidence="6">
    <location>
        <begin position="125"/>
        <end position="143"/>
    </location>
</feature>
<protein>
    <submittedName>
        <fullName evidence="8">Uncharacterized protein</fullName>
    </submittedName>
</protein>
<keyword evidence="9" id="KW-1185">Reference proteome</keyword>
<accession>A0A813NRB5</accession>
<sequence>MRMLIFLSIIILFFIIHINANTFNDTEITYPPFWHIAPSSLSEFPLINDSLSQYRLIDPWFYPHRLGLYKILINVTTPFMPFCSSSNASNILFALPSQFGWQFSSNRLFTNGTMNISTNSWWASANYYLSVIPFLVAVDIGLIHKEPFRILRQNNFCSSSTECFRQIPHAMEQWYLFFLHLTQSASCISNKKLTQRIIEKCYLQHIWTAYKSSIYNALPLVESKLDYLPSEVEKLFGLGWARFINLISMTRKNTDLYETIRNQRKFLPFRMLKESDRIPESNDLPDLVNRSLKNLLSFRFDWLLFIEKIWSRITCNYEGRIYAQYTLETMALSKLLASTYLAKATMNAFLYKCDRLLNL</sequence>
<keyword evidence="5" id="KW-0325">Glycoprotein</keyword>
<keyword evidence="3" id="KW-0964">Secreted</keyword>
<keyword evidence="6" id="KW-0472">Membrane</keyword>
<comment type="caution">
    <text evidence="8">The sequence shown here is derived from an EMBL/GenBank/DDBJ whole genome shotgun (WGS) entry which is preliminary data.</text>
</comment>
<dbReference type="PANTHER" id="PTHR18820:SF1">
    <property type="entry name" value="PROTEIN LEG1 HOMOLOG"/>
    <property type="match status" value="1"/>
</dbReference>
<dbReference type="OrthoDB" id="17046at2759"/>
<dbReference type="AlphaFoldDB" id="A0A813NRB5"/>
<evidence type="ECO:0000256" key="2">
    <source>
        <dbReference type="ARBA" id="ARBA00009122"/>
    </source>
</evidence>
<dbReference type="Proteomes" id="UP000663832">
    <property type="component" value="Unassembled WGS sequence"/>
</dbReference>
<evidence type="ECO:0000313" key="8">
    <source>
        <dbReference type="EMBL" id="CAF0743764.1"/>
    </source>
</evidence>
<evidence type="ECO:0000256" key="6">
    <source>
        <dbReference type="SAM" id="Phobius"/>
    </source>
</evidence>
<dbReference type="EMBL" id="CAJNOM010000003">
    <property type="protein sequence ID" value="CAF0743764.1"/>
    <property type="molecule type" value="Genomic_DNA"/>
</dbReference>
<name>A0A813NRB5_9BILA</name>
<dbReference type="GO" id="GO:0005615">
    <property type="term" value="C:extracellular space"/>
    <property type="evidence" value="ECO:0007669"/>
    <property type="project" value="TreeGrafter"/>
</dbReference>
<keyword evidence="6" id="KW-1133">Transmembrane helix</keyword>
<reference evidence="8" key="1">
    <citation type="submission" date="2021-02" db="EMBL/GenBank/DDBJ databases">
        <authorList>
            <person name="Nowell W R."/>
        </authorList>
    </citation>
    <scope>NUCLEOTIDE SEQUENCE</scope>
</reference>
<dbReference type="Pfam" id="PF05612">
    <property type="entry name" value="Leg1"/>
    <property type="match status" value="1"/>
</dbReference>
<evidence type="ECO:0000313" key="9">
    <source>
        <dbReference type="Proteomes" id="UP000663832"/>
    </source>
</evidence>
<feature type="chain" id="PRO_5032763949" evidence="7">
    <location>
        <begin position="21"/>
        <end position="359"/>
    </location>
</feature>
<feature type="signal peptide" evidence="7">
    <location>
        <begin position="1"/>
        <end position="20"/>
    </location>
</feature>
<dbReference type="PANTHER" id="PTHR18820">
    <property type="entry name" value="LEG1"/>
    <property type="match status" value="1"/>
</dbReference>
<keyword evidence="6" id="KW-0812">Transmembrane</keyword>
<evidence type="ECO:0000256" key="5">
    <source>
        <dbReference type="ARBA" id="ARBA00023180"/>
    </source>
</evidence>
<keyword evidence="4 7" id="KW-0732">Signal</keyword>
<evidence type="ECO:0000256" key="4">
    <source>
        <dbReference type="ARBA" id="ARBA00022729"/>
    </source>
</evidence>
<comment type="similarity">
    <text evidence="2">Belongs to the LEG1 family.</text>
</comment>
<organism evidence="8 9">
    <name type="scientific">Adineta steineri</name>
    <dbReference type="NCBI Taxonomy" id="433720"/>
    <lineage>
        <taxon>Eukaryota</taxon>
        <taxon>Metazoa</taxon>
        <taxon>Spiralia</taxon>
        <taxon>Gnathifera</taxon>
        <taxon>Rotifera</taxon>
        <taxon>Eurotatoria</taxon>
        <taxon>Bdelloidea</taxon>
        <taxon>Adinetida</taxon>
        <taxon>Adinetidae</taxon>
        <taxon>Adineta</taxon>
    </lineage>
</organism>
<proteinExistence type="inferred from homology"/>
<gene>
    <name evidence="8" type="ORF">QVE165_LOCUS1070</name>
</gene>